<dbReference type="PANTHER" id="PTHR22753">
    <property type="entry name" value="TRANSMEMBRANE PROTEIN 68"/>
    <property type="match status" value="1"/>
</dbReference>
<dbReference type="CDD" id="cd07987">
    <property type="entry name" value="LPLAT_MGAT-like"/>
    <property type="match status" value="1"/>
</dbReference>
<dbReference type="InterPro" id="IPR007130">
    <property type="entry name" value="DAGAT"/>
</dbReference>
<dbReference type="GO" id="GO:0004144">
    <property type="term" value="F:diacylglycerol O-acyltransferase activity"/>
    <property type="evidence" value="ECO:0007669"/>
    <property type="project" value="UniProtKB-ARBA"/>
</dbReference>
<keyword evidence="2" id="KW-0808">Transferase</keyword>
<gene>
    <name evidence="7" type="primary">LOC100823246</name>
    <name evidence="6" type="ORF">BRADI_2g12880v3</name>
</gene>
<dbReference type="Pfam" id="PF03982">
    <property type="entry name" value="DAGAT"/>
    <property type="match status" value="1"/>
</dbReference>
<dbReference type="GeneID" id="100823246"/>
<reference evidence="6" key="2">
    <citation type="submission" date="2017-06" db="EMBL/GenBank/DDBJ databases">
        <title>WGS assembly of Brachypodium distachyon.</title>
        <authorList>
            <consortium name="The International Brachypodium Initiative"/>
            <person name="Lucas S."/>
            <person name="Harmon-Smith M."/>
            <person name="Lail K."/>
            <person name="Tice H."/>
            <person name="Grimwood J."/>
            <person name="Bruce D."/>
            <person name="Barry K."/>
            <person name="Shu S."/>
            <person name="Lindquist E."/>
            <person name="Wang M."/>
            <person name="Pitluck S."/>
            <person name="Vogel J.P."/>
            <person name="Garvin D.F."/>
            <person name="Mockler T.C."/>
            <person name="Schmutz J."/>
            <person name="Rokhsar D."/>
            <person name="Bevan M.W."/>
        </authorList>
    </citation>
    <scope>NUCLEOTIDE SEQUENCE</scope>
    <source>
        <strain evidence="6">Bd21</strain>
    </source>
</reference>
<dbReference type="AlphaFoldDB" id="A0A0Q3MIT7"/>
<keyword evidence="8" id="KW-1185">Reference proteome</keyword>
<name>A0A0Q3MIT7_BRADI</name>
<reference evidence="7" key="3">
    <citation type="submission" date="2018-08" db="UniProtKB">
        <authorList>
            <consortium name="EnsemblPlants"/>
        </authorList>
    </citation>
    <scope>IDENTIFICATION</scope>
    <source>
        <strain evidence="7">cv. Bd21</strain>
    </source>
</reference>
<sequence>MSIVPHTVLRPFGVNPTSRYLRRHASLGLRASSVDATNRKDDLETESSKKKRTKKSPLEALHDDGFGSVTMKDYLEAARPMMPKDDAGPGPPRWFCPLECGRPVVDKAPLLIFLSGVDGVGMELILHHKSLGKVFEVCCFHIPVNDRTPFEATSSAKSPLQAILPLLEVVPSNLPVTYPDLLRYLIGNPLNVAMVSIQNNHSPQETLQEFSESLTSMLPFVSELAHVIRMDTLVWKLKLLKSGVAYANSQLHAVQAEVLLLASGNENLPPSGEADRLFKTLKKCKVRYFRNRGDKLLMEDGFNLLTVIKGASMYRRSRQRDPVTDYLPPTLSEFKRTYGEDFKLFHQLLSPVMLSTMKDGEIVRGLSGVPDKGPVLFVGYHQLLAMEMFALFEGFLGEKKTVIRTAAHQVFFVGNFEILRQELSLFDAFSMYGAVPVSPINTYKSFERNEFVLLYPGGVREALHRKGEGYQLFWPDQPEFVRMAARFGVTIVPFGCVGEDDFLQIVLDYHDLKNIPYIKDQIKSFNEDLTGIRDTVKGEEGNQTLHMPVVLPKVPGRMYFLFGKPIEMKGMDNVLTDRKEANQVYLQIKSEVENVMSYLKRKREQDPYRSITRRTLYRATRGPSAEVPTFDP</sequence>
<comment type="similarity">
    <text evidence="1">Belongs to the diacylglycerol acyltransferase family.</text>
</comment>
<evidence type="ECO:0000313" key="6">
    <source>
        <dbReference type="EMBL" id="KQK04302.1"/>
    </source>
</evidence>
<organism evidence="6">
    <name type="scientific">Brachypodium distachyon</name>
    <name type="common">Purple false brome</name>
    <name type="synonym">Trachynia distachya</name>
    <dbReference type="NCBI Taxonomy" id="15368"/>
    <lineage>
        <taxon>Eukaryota</taxon>
        <taxon>Viridiplantae</taxon>
        <taxon>Streptophyta</taxon>
        <taxon>Embryophyta</taxon>
        <taxon>Tracheophyta</taxon>
        <taxon>Spermatophyta</taxon>
        <taxon>Magnoliopsida</taxon>
        <taxon>Liliopsida</taxon>
        <taxon>Poales</taxon>
        <taxon>Poaceae</taxon>
        <taxon>BOP clade</taxon>
        <taxon>Pooideae</taxon>
        <taxon>Stipodae</taxon>
        <taxon>Brachypodieae</taxon>
        <taxon>Brachypodium</taxon>
    </lineage>
</organism>
<dbReference type="OrthoDB" id="44277at2759"/>
<evidence type="ECO:0000259" key="5">
    <source>
        <dbReference type="SMART" id="SM00563"/>
    </source>
</evidence>
<dbReference type="RefSeq" id="XP_010230873.1">
    <property type="nucleotide sequence ID" value="XM_010232571.3"/>
</dbReference>
<dbReference type="SMART" id="SM00563">
    <property type="entry name" value="PlsC"/>
    <property type="match status" value="1"/>
</dbReference>
<evidence type="ECO:0000256" key="2">
    <source>
        <dbReference type="ARBA" id="ARBA00022679"/>
    </source>
</evidence>
<evidence type="ECO:0000313" key="8">
    <source>
        <dbReference type="Proteomes" id="UP000008810"/>
    </source>
</evidence>
<dbReference type="GO" id="GO:0019432">
    <property type="term" value="P:triglyceride biosynthetic process"/>
    <property type="evidence" value="ECO:0007669"/>
    <property type="project" value="UniProtKB-ARBA"/>
</dbReference>
<dbReference type="Gramene" id="KQK04302">
    <property type="protein sequence ID" value="KQK04302"/>
    <property type="gene ID" value="BRADI_2g12880v3"/>
</dbReference>
<feature type="compositionally biased region" description="Basic and acidic residues" evidence="4">
    <location>
        <begin position="38"/>
        <end position="48"/>
    </location>
</feature>
<accession>A0A0Q3MIT7</accession>
<evidence type="ECO:0000256" key="1">
    <source>
        <dbReference type="ARBA" id="ARBA00005420"/>
    </source>
</evidence>
<keyword evidence="3" id="KW-0012">Acyltransferase</keyword>
<dbReference type="InterPro" id="IPR002123">
    <property type="entry name" value="Plipid/glycerol_acylTrfase"/>
</dbReference>
<feature type="domain" description="Phospholipid/glycerol acyltransferase" evidence="5">
    <location>
        <begin position="375"/>
        <end position="499"/>
    </location>
</feature>
<protein>
    <recommendedName>
        <fullName evidence="5">Phospholipid/glycerol acyltransferase domain-containing protein</fullName>
    </recommendedName>
</protein>
<proteinExistence type="inferred from homology"/>
<dbReference type="ExpressionAtlas" id="A0A0Q3MIT7">
    <property type="expression patterns" value="baseline and differential"/>
</dbReference>
<dbReference type="EnsemblPlants" id="KQK04302">
    <property type="protein sequence ID" value="KQK04302"/>
    <property type="gene ID" value="BRADI_2g12880v3"/>
</dbReference>
<reference evidence="6 7" key="1">
    <citation type="journal article" date="2010" name="Nature">
        <title>Genome sequencing and analysis of the model grass Brachypodium distachyon.</title>
        <authorList>
            <consortium name="International Brachypodium Initiative"/>
        </authorList>
    </citation>
    <scope>NUCLEOTIDE SEQUENCE [LARGE SCALE GENOMIC DNA]</scope>
    <source>
        <strain evidence="6 7">Bd21</strain>
    </source>
</reference>
<evidence type="ECO:0000313" key="7">
    <source>
        <dbReference type="EnsemblPlants" id="KQK04302"/>
    </source>
</evidence>
<dbReference type="EMBL" id="CM000881">
    <property type="protein sequence ID" value="KQK04302.1"/>
    <property type="molecule type" value="Genomic_DNA"/>
</dbReference>
<dbReference type="PANTHER" id="PTHR22753:SF9">
    <property type="entry name" value="OS01G0361500 PROTEIN"/>
    <property type="match status" value="1"/>
</dbReference>
<evidence type="ECO:0000256" key="4">
    <source>
        <dbReference type="SAM" id="MobiDB-lite"/>
    </source>
</evidence>
<evidence type="ECO:0000256" key="3">
    <source>
        <dbReference type="ARBA" id="ARBA00023315"/>
    </source>
</evidence>
<feature type="region of interest" description="Disordered" evidence="4">
    <location>
        <begin position="38"/>
        <end position="62"/>
    </location>
</feature>
<dbReference type="Proteomes" id="UP000008810">
    <property type="component" value="Chromosome 2"/>
</dbReference>